<dbReference type="AlphaFoldDB" id="A0AA40HJ66"/>
<gene>
    <name evidence="1" type="ORF">QTO34_009705</name>
</gene>
<dbReference type="Proteomes" id="UP001177744">
    <property type="component" value="Unassembled WGS sequence"/>
</dbReference>
<proteinExistence type="predicted"/>
<evidence type="ECO:0000313" key="1">
    <source>
        <dbReference type="EMBL" id="KAK1331730.1"/>
    </source>
</evidence>
<name>A0AA40HJ66_CNENI</name>
<reference evidence="1" key="1">
    <citation type="submission" date="2023-06" db="EMBL/GenBank/DDBJ databases">
        <title>Reference genome for the Northern bat (Eptesicus nilssonii), a most northern bat species.</title>
        <authorList>
            <person name="Laine V.N."/>
            <person name="Pulliainen A.T."/>
            <person name="Lilley T.M."/>
        </authorList>
    </citation>
    <scope>NUCLEOTIDE SEQUENCE</scope>
    <source>
        <strain evidence="1">BLF_Eptnil</strain>
        <tissue evidence="1">Kidney</tissue>
    </source>
</reference>
<organism evidence="1 2">
    <name type="scientific">Cnephaeus nilssonii</name>
    <name type="common">Northern bat</name>
    <name type="synonym">Eptesicus nilssonii</name>
    <dbReference type="NCBI Taxonomy" id="3371016"/>
    <lineage>
        <taxon>Eukaryota</taxon>
        <taxon>Metazoa</taxon>
        <taxon>Chordata</taxon>
        <taxon>Craniata</taxon>
        <taxon>Vertebrata</taxon>
        <taxon>Euteleostomi</taxon>
        <taxon>Mammalia</taxon>
        <taxon>Eutheria</taxon>
        <taxon>Laurasiatheria</taxon>
        <taxon>Chiroptera</taxon>
        <taxon>Yangochiroptera</taxon>
        <taxon>Vespertilionidae</taxon>
        <taxon>Cnephaeus</taxon>
    </lineage>
</organism>
<sequence length="143" mass="16057">MTDLSVTESSSGEQPKNHLDLVLTGKKLISGSFLWAPLRSLEGWTRRYFRDQIPAHDVAATALLIKEADKLTLGQELALTTPHAVEALFRGAPERWMSNTRITQCQAFLLDQPRNRFHKTLAINPASLLPDDDPEEPIHDCIE</sequence>
<accession>A0AA40HJ66</accession>
<evidence type="ECO:0000313" key="2">
    <source>
        <dbReference type="Proteomes" id="UP001177744"/>
    </source>
</evidence>
<dbReference type="EMBL" id="JAULJE010000020">
    <property type="protein sequence ID" value="KAK1331730.1"/>
    <property type="molecule type" value="Genomic_DNA"/>
</dbReference>
<comment type="caution">
    <text evidence="1">The sequence shown here is derived from an EMBL/GenBank/DDBJ whole genome shotgun (WGS) entry which is preliminary data.</text>
</comment>
<protein>
    <submittedName>
        <fullName evidence="1">Uncharacterized protein</fullName>
    </submittedName>
</protein>
<keyword evidence="2" id="KW-1185">Reference proteome</keyword>